<dbReference type="Pfam" id="PF04143">
    <property type="entry name" value="Sulf_transp"/>
    <property type="match status" value="1"/>
</dbReference>
<dbReference type="GO" id="GO:0005886">
    <property type="term" value="C:plasma membrane"/>
    <property type="evidence" value="ECO:0007669"/>
    <property type="project" value="UniProtKB-SubCell"/>
</dbReference>
<keyword evidence="11" id="KW-1185">Reference proteome</keyword>
<feature type="transmembrane region" description="Helical" evidence="9">
    <location>
        <begin position="221"/>
        <end position="240"/>
    </location>
</feature>
<comment type="similarity">
    <text evidence="8">Belongs to the TsuA/YedE (TC 9.B.102) family.</text>
</comment>
<feature type="transmembrane region" description="Helical" evidence="9">
    <location>
        <begin position="6"/>
        <end position="28"/>
    </location>
</feature>
<evidence type="ECO:0000256" key="6">
    <source>
        <dbReference type="ARBA" id="ARBA00022989"/>
    </source>
</evidence>
<accession>A0A5J6QPF2</accession>
<comment type="subcellular location">
    <subcellularLocation>
        <location evidence="1">Cell inner membrane</location>
        <topology evidence="1">Multi-pass membrane protein</topology>
    </subcellularLocation>
</comment>
<feature type="transmembrane region" description="Helical" evidence="9">
    <location>
        <begin position="249"/>
        <end position="267"/>
    </location>
</feature>
<keyword evidence="7 9" id="KW-0472">Membrane</keyword>
<name>A0A5J6QPF2_9GAMM</name>
<sequence length="314" mass="33556">MILLASVFLALLMGFAVQRGGTCLVAALEEVVHRRRWARFRALLETSLWVLGGFVLLRALDRLPMVPMGFPLHWHAALGGALLGVGAFLNGGCAFGVVARIGSGQWAWLATPPGFLAGFGLAGNGLGMTSAMPVAIPEWMQQVPIGLVPLIIAALVARLGWLAWNRYNGSTDVSLWSPHHATIVLGVSFLLLFVCVGAWSYTDILAELATGRFMELGLRGLLLPAMFTGALLGGWSAGLWEHRWPSPRALVKCFCGGVLMGVGATLVPGGNDSLILFGMPLLWPNAWLAFACMCVVVVVTLWLSELGKGQRARS</sequence>
<dbReference type="PANTHER" id="PTHR30574">
    <property type="entry name" value="INNER MEMBRANE PROTEIN YEDE"/>
    <property type="match status" value="1"/>
</dbReference>
<evidence type="ECO:0000256" key="7">
    <source>
        <dbReference type="ARBA" id="ARBA00023136"/>
    </source>
</evidence>
<reference evidence="10 11" key="1">
    <citation type="submission" date="2019-08" db="EMBL/GenBank/DDBJ databases">
        <title>Whole-genome Sequencing of e-waste polymer degrading bacterium Pseudomonas sp. strain PE08.</title>
        <authorList>
            <person name="Kirdat K."/>
            <person name="Debbarma P."/>
            <person name="Narawade N."/>
            <person name="Suyal D."/>
            <person name="Thorat V."/>
            <person name="Shouche Y."/>
            <person name="Goel R."/>
            <person name="Yadav A."/>
        </authorList>
    </citation>
    <scope>NUCLEOTIDE SEQUENCE [LARGE SCALE GENOMIC DNA]</scope>
    <source>
        <strain evidence="10 11">PE08</strain>
    </source>
</reference>
<keyword evidence="5 9" id="KW-0812">Transmembrane</keyword>
<evidence type="ECO:0000256" key="2">
    <source>
        <dbReference type="ARBA" id="ARBA00022448"/>
    </source>
</evidence>
<feature type="transmembrane region" description="Helical" evidence="9">
    <location>
        <begin position="106"/>
        <end position="123"/>
    </location>
</feature>
<dbReference type="PANTHER" id="PTHR30574:SF1">
    <property type="entry name" value="SULPHUR TRANSPORT DOMAIN-CONTAINING PROTEIN"/>
    <property type="match status" value="1"/>
</dbReference>
<evidence type="ECO:0000256" key="9">
    <source>
        <dbReference type="SAM" id="Phobius"/>
    </source>
</evidence>
<proteinExistence type="inferred from homology"/>
<dbReference type="InterPro" id="IPR007272">
    <property type="entry name" value="Sulf_transp_TsuA/YedE"/>
</dbReference>
<keyword evidence="2" id="KW-0813">Transport</keyword>
<keyword evidence="6 9" id="KW-1133">Transmembrane helix</keyword>
<evidence type="ECO:0000256" key="3">
    <source>
        <dbReference type="ARBA" id="ARBA00022475"/>
    </source>
</evidence>
<evidence type="ECO:0000256" key="4">
    <source>
        <dbReference type="ARBA" id="ARBA00022519"/>
    </source>
</evidence>
<dbReference type="EMBL" id="CP043311">
    <property type="protein sequence ID" value="QEY62636.1"/>
    <property type="molecule type" value="Genomic_DNA"/>
</dbReference>
<organism evidence="10 11">
    <name type="scientific">Metapseudomonas lalkuanensis</name>
    <dbReference type="NCBI Taxonomy" id="2604832"/>
    <lineage>
        <taxon>Bacteria</taxon>
        <taxon>Pseudomonadati</taxon>
        <taxon>Pseudomonadota</taxon>
        <taxon>Gammaproteobacteria</taxon>
        <taxon>Pseudomonadales</taxon>
        <taxon>Pseudomonadaceae</taxon>
        <taxon>Metapseudomonas</taxon>
    </lineage>
</organism>
<evidence type="ECO:0000256" key="8">
    <source>
        <dbReference type="ARBA" id="ARBA00035655"/>
    </source>
</evidence>
<feature type="transmembrane region" description="Helical" evidence="9">
    <location>
        <begin position="287"/>
        <end position="304"/>
    </location>
</feature>
<dbReference type="Proteomes" id="UP000327179">
    <property type="component" value="Chromosome"/>
</dbReference>
<evidence type="ECO:0000256" key="5">
    <source>
        <dbReference type="ARBA" id="ARBA00022692"/>
    </source>
</evidence>
<keyword evidence="3" id="KW-1003">Cell membrane</keyword>
<dbReference type="KEGG" id="plal:FXN65_11305"/>
<feature type="transmembrane region" description="Helical" evidence="9">
    <location>
        <begin position="143"/>
        <end position="161"/>
    </location>
</feature>
<dbReference type="RefSeq" id="WP_151133291.1">
    <property type="nucleotide sequence ID" value="NZ_CP043311.1"/>
</dbReference>
<gene>
    <name evidence="10" type="ORF">FXN65_11305</name>
</gene>
<evidence type="ECO:0000256" key="1">
    <source>
        <dbReference type="ARBA" id="ARBA00004429"/>
    </source>
</evidence>
<dbReference type="AlphaFoldDB" id="A0A5J6QPF2"/>
<evidence type="ECO:0000313" key="11">
    <source>
        <dbReference type="Proteomes" id="UP000327179"/>
    </source>
</evidence>
<feature type="transmembrane region" description="Helical" evidence="9">
    <location>
        <begin position="40"/>
        <end position="60"/>
    </location>
</feature>
<evidence type="ECO:0000313" key="10">
    <source>
        <dbReference type="EMBL" id="QEY62636.1"/>
    </source>
</evidence>
<feature type="transmembrane region" description="Helical" evidence="9">
    <location>
        <begin position="182"/>
        <end position="201"/>
    </location>
</feature>
<feature type="transmembrane region" description="Helical" evidence="9">
    <location>
        <begin position="72"/>
        <end position="99"/>
    </location>
</feature>
<keyword evidence="4" id="KW-0997">Cell inner membrane</keyword>
<protein>
    <submittedName>
        <fullName evidence="10">YeeE/YedE family protein</fullName>
    </submittedName>
</protein>